<protein>
    <recommendedName>
        <fullName evidence="2">DUF6701 domain-containing protein</fullName>
    </recommendedName>
</protein>
<dbReference type="PANTHER" id="PTHR35024:SF4">
    <property type="entry name" value="POLYMER-FORMING CYTOSKELETAL PROTEIN"/>
    <property type="match status" value="1"/>
</dbReference>
<dbReference type="InterPro" id="IPR007607">
    <property type="entry name" value="BacA/B"/>
</dbReference>
<dbReference type="Proteomes" id="UP000287330">
    <property type="component" value="Unassembled WGS sequence"/>
</dbReference>
<evidence type="ECO:0000256" key="1">
    <source>
        <dbReference type="ARBA" id="ARBA00044755"/>
    </source>
</evidence>
<dbReference type="Pfam" id="PF13385">
    <property type="entry name" value="Laminin_G_3"/>
    <property type="match status" value="1"/>
</dbReference>
<gene>
    <name evidence="3" type="ORF">CWE25_07290</name>
</gene>
<evidence type="ECO:0000313" key="3">
    <source>
        <dbReference type="EMBL" id="RUO55173.1"/>
    </source>
</evidence>
<dbReference type="EMBL" id="PIPV01000004">
    <property type="protein sequence ID" value="RUO55173.1"/>
    <property type="molecule type" value="Genomic_DNA"/>
</dbReference>
<dbReference type="Gene3D" id="2.160.10.10">
    <property type="entry name" value="Hexapeptide repeat proteins"/>
    <property type="match status" value="2"/>
</dbReference>
<dbReference type="InterPro" id="IPR046524">
    <property type="entry name" value="DUF6701"/>
</dbReference>
<comment type="caution">
    <text evidence="3">The sequence shown here is derived from an EMBL/GenBank/DDBJ whole genome shotgun (WGS) entry which is preliminary data.</text>
</comment>
<name>A0A432Y2J1_9GAMM</name>
<dbReference type="SUPFAM" id="SSF49899">
    <property type="entry name" value="Concanavalin A-like lectins/glucanases"/>
    <property type="match status" value="2"/>
</dbReference>
<reference evidence="4" key="1">
    <citation type="journal article" date="2018" name="Front. Microbiol.">
        <title>Genome-Based Analysis Reveals the Taxonomy and Diversity of the Family Idiomarinaceae.</title>
        <authorList>
            <person name="Liu Y."/>
            <person name="Lai Q."/>
            <person name="Shao Z."/>
        </authorList>
    </citation>
    <scope>NUCLEOTIDE SEQUENCE [LARGE SCALE GENOMIC DNA]</scope>
    <source>
        <strain evidence="4">F23</strain>
    </source>
</reference>
<dbReference type="Pfam" id="PF20419">
    <property type="entry name" value="DUF6701"/>
    <property type="match status" value="1"/>
</dbReference>
<comment type="similarity">
    <text evidence="1">Belongs to the bactofilin family.</text>
</comment>
<dbReference type="Gene3D" id="2.60.120.200">
    <property type="match status" value="2"/>
</dbReference>
<dbReference type="InterPro" id="IPR011004">
    <property type="entry name" value="Trimer_LpxA-like_sf"/>
</dbReference>
<dbReference type="PANTHER" id="PTHR35024">
    <property type="entry name" value="HYPOTHETICAL CYTOSOLIC PROTEIN"/>
    <property type="match status" value="1"/>
</dbReference>
<keyword evidence="4" id="KW-1185">Reference proteome</keyword>
<dbReference type="InterPro" id="IPR013320">
    <property type="entry name" value="ConA-like_dom_sf"/>
</dbReference>
<evidence type="ECO:0000313" key="4">
    <source>
        <dbReference type="Proteomes" id="UP000287330"/>
    </source>
</evidence>
<sequence length="1796" mass="195301">MHRRLANNCARASHGSEDNRMRWLIKLGLLVVTQCLFSPPVFAQQNVFDACSQTYDGSYDELTVTCFDDINLNYRDSYTADVNVRLVMYGDLSLANESRLLNNNNVNFRVEFPNGGDLNLDYKAALSGSVYGAGSVEMNNEAVIAGDVVNAGKVQVGYAAMIDGYVEASDEVKIGGNAQVSGYIESQGKVETENNVTIAGYIDSAKKVKIGDSSTINGYIQSSEDIEIGSRATVSEFLDSDDKIKVGQRVTLGGDIRAQKDIEVGQDSEVQGDVTSDDGKIKIDFRTEVKGSLLARRDIDLEQESHIFGDVNARNGEVKTGFRTKVDKNIDAEKKIKLGQETEVGGSLDANDEISLAYQALVKGNVNSRDSVKLEQRSKINGYLNTPNFNDFVNESPPKVLGELCDINNNYGPCSEAPVDLEQCSAIWPSGVNENSTTPERYDLPGQAYNRSLPRELSNEDYLRVGDFDAVGEEYQTSGASSRVYIDGDLNIQPGVTLNPNGNPEDFILIVTGDLSISAGVTINGYIYAEDDINFSNNGPLIVINGAISAGDDIQGSNYRVNYSAFSNPIEGGNFCAAPAVNLPPAQVYLPFDDGPWNASNGFAISNKGTESLSITARNGVGFGAADGSPALATNQQFMGTCGYATFSAASQHYIEIMDDTSLDRANEYTIAFWARIDRAPRSGLATLVGKDENFELHVTPQGTINWWWQGNKGVRSNFTQQSFADGQWHFFVARYSLGRQSLWIDGEQKLSFSYTDTLVVNNDALRIGADKGNDGNRYLEGAVDEFRLYHDYLSDSQASSLQTLRHECLGQGQQCYAINDEGQVFGNDWKTYSKDSNYQPQLLTARNEQYLELTDNANNRATAVTLQRPFPGKGHRIEIEFKLYAWGSNGRGNTGADGIALVLSDANRISDGNPRAGSYGGSLGYAQRTGDSGGFEAGWLGIGFDEYGNFSRNSEGRAGGFDRLVPNRVGVRGADSTNYQFLGASNELEPAIDSPANQNPNSVFNPKPGHTYKVLIDGTGDNPSIEVLRKLDENGANNNFESILKLDNLQNQPQMPEQVYLSFTGSTGGETNYHWIKDLSVCSVPGEPSEERLHHYQLAFNQNAVLCNGAEVAVKACANADCSETYGDTASIQLASDNGSFAPSSLNWSAANNQLLSQLNPTQAGVTNLSVTNQSAPQPANPTVCLVDGVVDDCQIAISNAGFVFYDAGLQSTQIPRQTAGIQSEGVSIRAVETNTNTLQCQALTNNLTQIEMQLDCVDPNQCRSESEFWVSGQVGSELTAANATDLIAGNYQNVAVEFNDSRANLAMRYDDVGAVKLSAKATLSNGVTLRGDSNTFVWQPHHIEMKSTRLDTDLSSSTAILAKAGDPFEVELTARNAQGDITPNFGLEQVGERLVLQTAAEAVAPVAVNDGVLANALQFSRSDFGTFTNNQVTYSEVGKANITAQVAQQNGGGYLSQWQDTSDVLETQFEVGRFIPHHFTLEAGTGFANTCGAQPSYYIGEPQNLLPIQLVARNASGDITRNYASDLAKAELEFAAFNVNGQSFNLQVTPNGGGSAPISPIDWSDATTANAGNGFLSNVEVKYLRSDAEEGPYNDYKLGIRINDGENNQYYSQLKDTTLPAPAGDDYAVDYKLFDSARLVFGRMVLENVIAAVSDPLLIQGQVEFWDGTEYRLDENNTCYSVAHSAVSDERYVVEEGEEAPSIDLERGDIEGSSNNQVIVDQGRIQSVERSDEESLRWEPSNQPVQFEFDLDVPAYLQYDWTGDGSYNENPTALGVFGIYRGSDRQIYWQEQGL</sequence>
<evidence type="ECO:0000259" key="2">
    <source>
        <dbReference type="Pfam" id="PF20419"/>
    </source>
</evidence>
<dbReference type="SUPFAM" id="SSF51161">
    <property type="entry name" value="Trimeric LpxA-like enzymes"/>
    <property type="match status" value="1"/>
</dbReference>
<dbReference type="OrthoDB" id="9790247at2"/>
<feature type="domain" description="DUF6701" evidence="2">
    <location>
        <begin position="1182"/>
        <end position="1793"/>
    </location>
</feature>
<organism evidence="3 4">
    <name type="scientific">Idiomarina fontislapidosi</name>
    <dbReference type="NCBI Taxonomy" id="263723"/>
    <lineage>
        <taxon>Bacteria</taxon>
        <taxon>Pseudomonadati</taxon>
        <taxon>Pseudomonadota</taxon>
        <taxon>Gammaproteobacteria</taxon>
        <taxon>Alteromonadales</taxon>
        <taxon>Idiomarinaceae</taxon>
        <taxon>Idiomarina</taxon>
    </lineage>
</organism>
<accession>A0A432Y2J1</accession>
<proteinExistence type="inferred from homology"/>